<dbReference type="EMBL" id="JACXAD010000003">
    <property type="protein sequence ID" value="MBD2766915.1"/>
    <property type="molecule type" value="Genomic_DNA"/>
</dbReference>
<dbReference type="InterPro" id="IPR050789">
    <property type="entry name" value="Diverse_Enzym_Activities"/>
</dbReference>
<dbReference type="SUPFAM" id="SSF56601">
    <property type="entry name" value="beta-lactamase/transpeptidase-like"/>
    <property type="match status" value="1"/>
</dbReference>
<organism evidence="3 4">
    <name type="scientific">Hymenobacter montanus</name>
    <dbReference type="NCBI Taxonomy" id="2771359"/>
    <lineage>
        <taxon>Bacteria</taxon>
        <taxon>Pseudomonadati</taxon>
        <taxon>Bacteroidota</taxon>
        <taxon>Cytophagia</taxon>
        <taxon>Cytophagales</taxon>
        <taxon>Hymenobacteraceae</taxon>
        <taxon>Hymenobacter</taxon>
    </lineage>
</organism>
<feature type="chain" id="PRO_5036698837" evidence="1">
    <location>
        <begin position="20"/>
        <end position="357"/>
    </location>
</feature>
<dbReference type="InterPro" id="IPR001466">
    <property type="entry name" value="Beta-lactam-related"/>
</dbReference>
<dbReference type="Pfam" id="PF00144">
    <property type="entry name" value="Beta-lactamase"/>
    <property type="match status" value="1"/>
</dbReference>
<name>A0A927GI23_9BACT</name>
<dbReference type="PANTHER" id="PTHR43283:SF18">
    <property type="match status" value="1"/>
</dbReference>
<feature type="signal peptide" evidence="1">
    <location>
        <begin position="1"/>
        <end position="19"/>
    </location>
</feature>
<protein>
    <submittedName>
        <fullName evidence="3">Beta-lactamase family protein</fullName>
    </submittedName>
</protein>
<keyword evidence="1" id="KW-0732">Signal</keyword>
<reference evidence="3" key="1">
    <citation type="submission" date="2020-09" db="EMBL/GenBank/DDBJ databases">
        <authorList>
            <person name="Kim M.K."/>
        </authorList>
    </citation>
    <scope>NUCLEOTIDE SEQUENCE</scope>
    <source>
        <strain evidence="3">BT664</strain>
    </source>
</reference>
<keyword evidence="4" id="KW-1185">Reference proteome</keyword>
<evidence type="ECO:0000313" key="3">
    <source>
        <dbReference type="EMBL" id="MBD2766915.1"/>
    </source>
</evidence>
<sequence>MRHSLLFLLVLLCCPWSRAQLSPTAATLLALMQQANVPGTQLLYTRNGKKQAYALGQRTAGQPAVVQTTTTFEAASLGKAVLAYTTLRLLDQGVFSLDKPLLSYYAYPRLQGAPNADKITARMVLGHTTGLPNWATNPLSPEWATAPLRLKYAPDSCWNYSGEGYVLLQKTLEYLTSKSFETLVQEETFGPLRMTHSSFVWSEQMAANVASGHDGQGKPAPITHFSAAYGAFSLLSTAADYSRFLQALMTGKKLKPATAQLLRSPANEAQRCGKPATSTDPLIAWACGVGLATTSQGLAQWQWGDNGSFKAFYMTLPGKKESLVFLTNSSNGLKMADDLLRLFFGPGEYSALQWLSE</sequence>
<accession>A0A927GI23</accession>
<evidence type="ECO:0000259" key="2">
    <source>
        <dbReference type="Pfam" id="PF00144"/>
    </source>
</evidence>
<dbReference type="AlphaFoldDB" id="A0A927GI23"/>
<dbReference type="RefSeq" id="WP_191003750.1">
    <property type="nucleotide sequence ID" value="NZ_JACXAD010000003.1"/>
</dbReference>
<dbReference type="PANTHER" id="PTHR43283">
    <property type="entry name" value="BETA-LACTAMASE-RELATED"/>
    <property type="match status" value="1"/>
</dbReference>
<dbReference type="Gene3D" id="3.40.710.10">
    <property type="entry name" value="DD-peptidase/beta-lactamase superfamily"/>
    <property type="match status" value="1"/>
</dbReference>
<evidence type="ECO:0000313" key="4">
    <source>
        <dbReference type="Proteomes" id="UP000612233"/>
    </source>
</evidence>
<feature type="domain" description="Beta-lactamase-related" evidence="2">
    <location>
        <begin position="29"/>
        <end position="337"/>
    </location>
</feature>
<dbReference type="InterPro" id="IPR012338">
    <property type="entry name" value="Beta-lactam/transpept-like"/>
</dbReference>
<dbReference type="Proteomes" id="UP000612233">
    <property type="component" value="Unassembled WGS sequence"/>
</dbReference>
<proteinExistence type="predicted"/>
<comment type="caution">
    <text evidence="3">The sequence shown here is derived from an EMBL/GenBank/DDBJ whole genome shotgun (WGS) entry which is preliminary data.</text>
</comment>
<gene>
    <name evidence="3" type="ORF">IC235_03295</name>
</gene>
<evidence type="ECO:0000256" key="1">
    <source>
        <dbReference type="SAM" id="SignalP"/>
    </source>
</evidence>